<dbReference type="Gene3D" id="3.30.300.130">
    <property type="entry name" value="Fe-S cluster assembly (FSCA)"/>
    <property type="match status" value="1"/>
</dbReference>
<comment type="subunit">
    <text evidence="8">Homodimer.</text>
</comment>
<keyword evidence="5 8" id="KW-0411">Iron-sulfur</keyword>
<dbReference type="Pfam" id="PF10609">
    <property type="entry name" value="ParA"/>
    <property type="match status" value="1"/>
</dbReference>
<evidence type="ECO:0000313" key="11">
    <source>
        <dbReference type="Proteomes" id="UP000509448"/>
    </source>
</evidence>
<dbReference type="GeneID" id="55584293"/>
<evidence type="ECO:0000256" key="3">
    <source>
        <dbReference type="ARBA" id="ARBA00022840"/>
    </source>
</evidence>
<protein>
    <recommendedName>
        <fullName evidence="7 8">Iron-sulfur cluster carrier protein</fullName>
    </recommendedName>
</protein>
<evidence type="ECO:0000256" key="6">
    <source>
        <dbReference type="ARBA" id="ARBA00058094"/>
    </source>
</evidence>
<evidence type="ECO:0000256" key="5">
    <source>
        <dbReference type="ARBA" id="ARBA00023014"/>
    </source>
</evidence>
<keyword evidence="4 8" id="KW-0408">Iron</keyword>
<evidence type="ECO:0000256" key="7">
    <source>
        <dbReference type="ARBA" id="ARBA00074706"/>
    </source>
</evidence>
<evidence type="ECO:0000256" key="4">
    <source>
        <dbReference type="ARBA" id="ARBA00023004"/>
    </source>
</evidence>
<keyword evidence="8" id="KW-0378">Hydrolase</keyword>
<dbReference type="SUPFAM" id="SSF52540">
    <property type="entry name" value="P-loop containing nucleoside triphosphate hydrolases"/>
    <property type="match status" value="1"/>
</dbReference>
<dbReference type="AlphaFoldDB" id="A0A4P2VBE7"/>
<sequence>MTTEDEVLAALRKVVDPDLGKDVVSLGWIKDLKIDGGTVSFTLTLTTPACPVQNEMVAQARRVVGSLPGVSKVDVNVSYNVARTTPADNVTTYKIKNIIAVGSGKGGVGKSTIAVNLAVALAAMGAKVGVLDADIYGASVPLMIGATTPPEVAGENLLKPSEVAGIKVMSVGLLVPPGTPVIWRGALVTKAIQEFMTNVDWGELDYMVVDLPPGTGDAPLTVAQNLKLTGAVIVTTPQRASMEVALKTLTMFKKLEVPIIGIIENMSYLVCPYCGKEIDIFGRGSVEAVARHLQVPFLGSIPIDPRLREAEDNGELIVDFQDSPAAKALMEIARRVASKVSIIAYTSKPKEEGEGGNVSAFLPMPPKA</sequence>
<keyword evidence="11" id="KW-1185">Reference proteome</keyword>
<organism evidence="10 11">
    <name type="scientific">Conexivisphaera calida</name>
    <dbReference type="NCBI Taxonomy" id="1874277"/>
    <lineage>
        <taxon>Archaea</taxon>
        <taxon>Nitrososphaerota</taxon>
        <taxon>Conexivisphaeria</taxon>
        <taxon>Conexivisphaerales</taxon>
        <taxon>Conexivisphaeraceae</taxon>
        <taxon>Conexivisphaera</taxon>
    </lineage>
</organism>
<proteinExistence type="inferred from homology"/>
<evidence type="ECO:0000256" key="1">
    <source>
        <dbReference type="ARBA" id="ARBA00022723"/>
    </source>
</evidence>
<dbReference type="Gene3D" id="3.40.50.300">
    <property type="entry name" value="P-loop containing nucleotide triphosphate hydrolases"/>
    <property type="match status" value="1"/>
</dbReference>
<feature type="domain" description="MIP18 family-like" evidence="9">
    <location>
        <begin position="4"/>
        <end position="75"/>
    </location>
</feature>
<dbReference type="InterPro" id="IPR027417">
    <property type="entry name" value="P-loop_NTPase"/>
</dbReference>
<dbReference type="RefSeq" id="WP_269473729.1">
    <property type="nucleotide sequence ID" value="NZ_AP018732.1"/>
</dbReference>
<dbReference type="Pfam" id="PF01883">
    <property type="entry name" value="FeS_assembly_P"/>
    <property type="match status" value="1"/>
</dbReference>
<evidence type="ECO:0000259" key="9">
    <source>
        <dbReference type="Pfam" id="PF01883"/>
    </source>
</evidence>
<dbReference type="InterPro" id="IPR019591">
    <property type="entry name" value="Mrp/NBP35_ATP-bd"/>
</dbReference>
<dbReference type="InterPro" id="IPR000808">
    <property type="entry name" value="Mrp-like_CS"/>
</dbReference>
<dbReference type="HAMAP" id="MF_02040">
    <property type="entry name" value="Mrp_NBP35"/>
    <property type="match status" value="1"/>
</dbReference>
<feature type="binding site" evidence="8">
    <location>
        <begin position="104"/>
        <end position="111"/>
    </location>
    <ligand>
        <name>ATP</name>
        <dbReference type="ChEBI" id="CHEBI:30616"/>
    </ligand>
</feature>
<evidence type="ECO:0000256" key="2">
    <source>
        <dbReference type="ARBA" id="ARBA00022741"/>
    </source>
</evidence>
<comment type="function">
    <text evidence="6 8">Binds and transfers iron-sulfur (Fe-S) clusters to target apoproteins. Can hydrolyze ATP.</text>
</comment>
<name>A0A4P2VBE7_9ARCH</name>
<dbReference type="InterPro" id="IPR002744">
    <property type="entry name" value="MIP18-like"/>
</dbReference>
<dbReference type="InterPro" id="IPR033756">
    <property type="entry name" value="YlxH/NBP35"/>
</dbReference>
<dbReference type="SUPFAM" id="SSF117916">
    <property type="entry name" value="Fe-S cluster assembly (FSCA) domain-like"/>
    <property type="match status" value="1"/>
</dbReference>
<dbReference type="GO" id="GO:0016226">
    <property type="term" value="P:iron-sulfur cluster assembly"/>
    <property type="evidence" value="ECO:0007669"/>
    <property type="project" value="InterPro"/>
</dbReference>
<dbReference type="GO" id="GO:0005524">
    <property type="term" value="F:ATP binding"/>
    <property type="evidence" value="ECO:0007669"/>
    <property type="project" value="UniProtKB-UniRule"/>
</dbReference>
<keyword evidence="3 8" id="KW-0067">ATP-binding</keyword>
<dbReference type="InterPro" id="IPR044304">
    <property type="entry name" value="NUBPL-like"/>
</dbReference>
<evidence type="ECO:0000256" key="8">
    <source>
        <dbReference type="HAMAP-Rule" id="MF_02040"/>
    </source>
</evidence>
<gene>
    <name evidence="10" type="ORF">NAS2_0475</name>
</gene>
<dbReference type="GO" id="GO:0140663">
    <property type="term" value="F:ATP-dependent FeS chaperone activity"/>
    <property type="evidence" value="ECO:0007669"/>
    <property type="project" value="InterPro"/>
</dbReference>
<accession>A0A4P2VBE7</accession>
<dbReference type="PANTHER" id="PTHR42961:SF2">
    <property type="entry name" value="IRON-SULFUR PROTEIN NUBPL"/>
    <property type="match status" value="1"/>
</dbReference>
<dbReference type="FunFam" id="3.40.50.300:FF:001119">
    <property type="entry name" value="Iron-sulfur cluster carrier protein"/>
    <property type="match status" value="1"/>
</dbReference>
<evidence type="ECO:0000313" key="10">
    <source>
        <dbReference type="EMBL" id="BBE41864.1"/>
    </source>
</evidence>
<dbReference type="GO" id="GO:0016887">
    <property type="term" value="F:ATP hydrolysis activity"/>
    <property type="evidence" value="ECO:0007669"/>
    <property type="project" value="UniProtKB-UniRule"/>
</dbReference>
<dbReference type="Proteomes" id="UP000509448">
    <property type="component" value="Chromosome"/>
</dbReference>
<dbReference type="EMBL" id="AP018732">
    <property type="protein sequence ID" value="BBE41864.1"/>
    <property type="molecule type" value="Genomic_DNA"/>
</dbReference>
<reference evidence="10 11" key="1">
    <citation type="journal article" date="2019" name="ISME J.">
        <title>Isolation and characterization of a thermophilic sulfur- and iron-reducing thaumarchaeote from a terrestrial acidic hot spring.</title>
        <authorList>
            <person name="Kato S."/>
            <person name="Itoh T."/>
            <person name="Yuki M."/>
            <person name="Nagamori M."/>
            <person name="Ohnishi M."/>
            <person name="Uematsu K."/>
            <person name="Suzuki K."/>
            <person name="Takashina T."/>
            <person name="Ohkuma M."/>
        </authorList>
    </citation>
    <scope>NUCLEOTIDE SEQUENCE [LARGE SCALE GENOMIC DNA]</scope>
    <source>
        <strain evidence="10 11">NAS-02</strain>
    </source>
</reference>
<dbReference type="PROSITE" id="PS01215">
    <property type="entry name" value="MRP"/>
    <property type="match status" value="1"/>
</dbReference>
<dbReference type="PANTHER" id="PTHR42961">
    <property type="entry name" value="IRON-SULFUR PROTEIN NUBPL"/>
    <property type="match status" value="1"/>
</dbReference>
<keyword evidence="1 8" id="KW-0479">Metal-binding</keyword>
<dbReference type="KEGG" id="ccai:NAS2_0475"/>
<dbReference type="GO" id="GO:0046872">
    <property type="term" value="F:metal ion binding"/>
    <property type="evidence" value="ECO:0007669"/>
    <property type="project" value="UniProtKB-KW"/>
</dbReference>
<dbReference type="InterPro" id="IPR034904">
    <property type="entry name" value="FSCA_dom_sf"/>
</dbReference>
<keyword evidence="2 8" id="KW-0547">Nucleotide-binding</keyword>
<dbReference type="GO" id="GO:0051539">
    <property type="term" value="F:4 iron, 4 sulfur cluster binding"/>
    <property type="evidence" value="ECO:0007669"/>
    <property type="project" value="TreeGrafter"/>
</dbReference>
<dbReference type="CDD" id="cd02037">
    <property type="entry name" value="Mrp_NBP35"/>
    <property type="match status" value="1"/>
</dbReference>
<comment type="similarity">
    <text evidence="8">Belongs to the Mrp/NBP35 ATP-binding proteins family.</text>
</comment>